<proteinExistence type="predicted"/>
<evidence type="ECO:0000313" key="1">
    <source>
        <dbReference type="EMBL" id="RCK79629.1"/>
    </source>
</evidence>
<accession>A0A367ZPF6</accession>
<dbReference type="EMBL" id="QOQW01000011">
    <property type="protein sequence ID" value="RCK79629.1"/>
    <property type="molecule type" value="Genomic_DNA"/>
</dbReference>
<organism evidence="1 2">
    <name type="scientific">Candidatus Ozemobacter sibiricus</name>
    <dbReference type="NCBI Taxonomy" id="2268124"/>
    <lineage>
        <taxon>Bacteria</taxon>
        <taxon>Candidatus Ozemobacteria</taxon>
        <taxon>Candidatus Ozemobacterales</taxon>
        <taxon>Candidatus Ozemobacteraceae</taxon>
        <taxon>Candidatus Ozemobacter</taxon>
    </lineage>
</organism>
<gene>
    <name evidence="1" type="ORF">OZSIB_4101</name>
</gene>
<comment type="caution">
    <text evidence="1">The sequence shown here is derived from an EMBL/GenBank/DDBJ whole genome shotgun (WGS) entry which is preliminary data.</text>
</comment>
<sequence length="43" mass="4904">MVSGFAEKIAENLRGIVVPPFLDRIIHREGRKTTSSIRQLTHE</sequence>
<dbReference type="AlphaFoldDB" id="A0A367ZPF6"/>
<name>A0A367ZPF6_9BACT</name>
<dbReference type="Proteomes" id="UP000252355">
    <property type="component" value="Unassembled WGS sequence"/>
</dbReference>
<reference evidence="1 2" key="1">
    <citation type="submission" date="2018-05" db="EMBL/GenBank/DDBJ databases">
        <title>A metagenomic window into the 2 km-deep terrestrial subsurface aquifer revealed taxonomically and functionally diverse microbial community comprising novel uncultured bacterial lineages.</title>
        <authorList>
            <person name="Kadnikov V.V."/>
            <person name="Mardanov A.V."/>
            <person name="Beletsky A.V."/>
            <person name="Banks D."/>
            <person name="Pimenov N.V."/>
            <person name="Frank Y.A."/>
            <person name="Karnachuk O.V."/>
            <person name="Ravin N.V."/>
        </authorList>
    </citation>
    <scope>NUCLEOTIDE SEQUENCE [LARGE SCALE GENOMIC DNA]</scope>
    <source>
        <strain evidence="1">BY5</strain>
    </source>
</reference>
<protein>
    <submittedName>
        <fullName evidence="1">Uncharacterized protein</fullName>
    </submittedName>
</protein>
<evidence type="ECO:0000313" key="2">
    <source>
        <dbReference type="Proteomes" id="UP000252355"/>
    </source>
</evidence>